<evidence type="ECO:0000313" key="2">
    <source>
        <dbReference type="Proteomes" id="UP001589575"/>
    </source>
</evidence>
<sequence length="129" mass="13962">MGLDRLVSATTHSQMPLWLISSSGAALFVLGPCLVGENFASRYLSQLAATGRLSLTVYVGHLLALAVIVRPGPDSLAGGILVTVVLWTAAVAFTWLWTGRFQTGPLVMLLHLRRRKATTRRGTYRGRGE</sequence>
<keyword evidence="2" id="KW-1185">Reference proteome</keyword>
<dbReference type="Proteomes" id="UP001589575">
    <property type="component" value="Unassembled WGS sequence"/>
</dbReference>
<dbReference type="EMBL" id="JBHMFI010000002">
    <property type="protein sequence ID" value="MFB9074748.1"/>
    <property type="molecule type" value="Genomic_DNA"/>
</dbReference>
<comment type="caution">
    <text evidence="1">The sequence shown here is derived from an EMBL/GenBank/DDBJ whole genome shotgun (WGS) entry which is preliminary data.</text>
</comment>
<organism evidence="1 2">
    <name type="scientific">Citricoccus parietis</name>
    <dbReference type="NCBI Taxonomy" id="592307"/>
    <lineage>
        <taxon>Bacteria</taxon>
        <taxon>Bacillati</taxon>
        <taxon>Actinomycetota</taxon>
        <taxon>Actinomycetes</taxon>
        <taxon>Micrococcales</taxon>
        <taxon>Micrococcaceae</taxon>
        <taxon>Citricoccus</taxon>
    </lineage>
</organism>
<gene>
    <name evidence="1" type="ORF">ACFFX0_27590</name>
</gene>
<reference evidence="1 2" key="1">
    <citation type="submission" date="2024-09" db="EMBL/GenBank/DDBJ databases">
        <authorList>
            <person name="Sun Q."/>
            <person name="Mori K."/>
        </authorList>
    </citation>
    <scope>NUCLEOTIDE SEQUENCE [LARGE SCALE GENOMIC DNA]</scope>
    <source>
        <strain evidence="1 2">CCM 7609</strain>
    </source>
</reference>
<name>A0ABV5G735_9MICC</name>
<proteinExistence type="predicted"/>
<accession>A0ABV5G735</accession>
<protein>
    <submittedName>
        <fullName evidence="1">DUF418 domain-containing protein</fullName>
    </submittedName>
</protein>
<evidence type="ECO:0000313" key="1">
    <source>
        <dbReference type="EMBL" id="MFB9074748.1"/>
    </source>
</evidence>
<dbReference type="Pfam" id="PF04235">
    <property type="entry name" value="DUF418"/>
    <property type="match status" value="1"/>
</dbReference>
<dbReference type="InterPro" id="IPR007349">
    <property type="entry name" value="DUF418"/>
</dbReference>